<dbReference type="OrthoDB" id="206335at2759"/>
<evidence type="ECO:0000256" key="6">
    <source>
        <dbReference type="SAM" id="Coils"/>
    </source>
</evidence>
<dbReference type="InterPro" id="IPR047021">
    <property type="entry name" value="REXO1/3/4-like"/>
</dbReference>
<proteinExistence type="inferred from homology"/>
<dbReference type="InterPro" id="IPR012337">
    <property type="entry name" value="RNaseH-like_sf"/>
</dbReference>
<keyword evidence="5" id="KW-0539">Nucleus</keyword>
<gene>
    <name evidence="10" type="primary">LOC115066649</name>
</gene>
<keyword evidence="4" id="KW-0378">Hydrolase</keyword>
<comment type="subcellular location">
    <subcellularLocation>
        <location evidence="1">Nucleus</location>
    </subcellularLocation>
</comment>
<dbReference type="GO" id="GO:0004527">
    <property type="term" value="F:exonuclease activity"/>
    <property type="evidence" value="ECO:0007669"/>
    <property type="project" value="UniProtKB-KW"/>
</dbReference>
<evidence type="ECO:0000259" key="8">
    <source>
        <dbReference type="SMART" id="SM00479"/>
    </source>
</evidence>
<dbReference type="Proteomes" id="UP001652620">
    <property type="component" value="Chromosome 4"/>
</dbReference>
<dbReference type="KEGG" id="bdr:115066649"/>
<dbReference type="PANTHER" id="PTHR12801">
    <property type="entry name" value="RNA EXONUCLEASE REXO1 / RECO3 FAMILY MEMBER-RELATED"/>
    <property type="match status" value="1"/>
</dbReference>
<dbReference type="InterPro" id="IPR036397">
    <property type="entry name" value="RNaseH_sf"/>
</dbReference>
<sequence>MYRYHPSFTFHQHYFGVMPVYVIFIEPGRANRSLMTFMQQYRNRLQYRQRAALKQHDFKQEKQEKKHLAFQKTQEEEILRDYIQQKREWREELQNQAFLKTEEEEKFKQYIQQKLEWQEHQNLKKEKEETRLKLKEEQKQEMNTDLTCTWEIPKWDEKKSQKMALQTEILENELIDSLQNRHLEEEVRAKHMLQKRHLEERLKAKRELQTRHLEEQLKVMQSLRKQQMEEELREKRLLQERQLEEELKAKESLHMRHLEEEFRVKELILNRKRILRKQRCELKKQTLKQEQPQKLQEKQTKVQVGQDIEKLAKRQSQENSKREKLKQLLKQEIRKLKLEIELEKLKKANDSEEIQKNSIVHSKHSLSEADFAKHLRRHVIEAKLLRCHGYPVESVTHDGCVEIYQYQPDLIDLSESIKNNGVTANSSSSSFTVISETIDNNVDDLTITNKGDKDQNQTQLVEFGTIPLTEKHESPTMVSSSTNSSFSVISENNDNNVDDLAIANKDEKDQNHSLGAVVEFGSIPAPEKHKSSKMVSSSTNSSFSVISDTNDNNVDDLAIANKSDKDSNHTQLVEFAKVPTPVISDTNDNNVDRLMINERVQNCRKFDESLRKDCVRCGRPFYVNEFGEYLNRETCTYHWGKLHYAYKGKRGYIPQYTCCEGRKGSEGCARHPLHIWNGIVDGVNGPYNDFLRTRARCEKTGDAPKVYALQCKMCFTGRGLEVTKVMLMGYDGQLVYDQYVQPSTDIVDYWMYYADNSRTDKLESRSFKRLTDVQQDLIELIDADTILIGHCLEHELRVLRILHNNIVDIAIEFAHPLGLFPGRSLQNLAEIYLRCGTQGGSEGADSLDDMRICIELMKWRVREHKRQIGSNPIPELY</sequence>
<evidence type="ECO:0000256" key="3">
    <source>
        <dbReference type="ARBA" id="ARBA00022722"/>
    </source>
</evidence>
<keyword evidence="6" id="KW-0175">Coiled coil</keyword>
<dbReference type="GO" id="GO:0010629">
    <property type="term" value="P:negative regulation of gene expression"/>
    <property type="evidence" value="ECO:0007669"/>
    <property type="project" value="UniProtKB-ARBA"/>
</dbReference>
<feature type="compositionally biased region" description="Low complexity" evidence="7">
    <location>
        <begin position="475"/>
        <end position="490"/>
    </location>
</feature>
<evidence type="ECO:0000313" key="9">
    <source>
        <dbReference type="Proteomes" id="UP001652620"/>
    </source>
</evidence>
<evidence type="ECO:0000256" key="2">
    <source>
        <dbReference type="ARBA" id="ARBA00006357"/>
    </source>
</evidence>
<protein>
    <submittedName>
        <fullName evidence="10">Uncharacterized protein LOC115066649</fullName>
    </submittedName>
</protein>
<evidence type="ECO:0000256" key="5">
    <source>
        <dbReference type="ARBA" id="ARBA00023242"/>
    </source>
</evidence>
<feature type="coiled-coil region" evidence="6">
    <location>
        <begin position="308"/>
        <end position="355"/>
    </location>
</feature>
<dbReference type="SUPFAM" id="SSF53098">
    <property type="entry name" value="Ribonuclease H-like"/>
    <property type="match status" value="1"/>
</dbReference>
<evidence type="ECO:0000256" key="4">
    <source>
        <dbReference type="ARBA" id="ARBA00022801"/>
    </source>
</evidence>
<dbReference type="InterPro" id="IPR013520">
    <property type="entry name" value="Ribonucl_H"/>
</dbReference>
<dbReference type="GeneID" id="115066649"/>
<accession>A0A8N4L9B0</accession>
<feature type="domain" description="Exonuclease" evidence="8">
    <location>
        <begin position="705"/>
        <end position="866"/>
    </location>
</feature>
<feature type="region of interest" description="Disordered" evidence="7">
    <location>
        <begin position="472"/>
        <end position="491"/>
    </location>
</feature>
<keyword evidence="3" id="KW-0540">Nuclease</keyword>
<evidence type="ECO:0000256" key="1">
    <source>
        <dbReference type="ARBA" id="ARBA00004123"/>
    </source>
</evidence>
<organism evidence="9 10">
    <name type="scientific">Bactrocera dorsalis</name>
    <name type="common">Oriental fruit fly</name>
    <name type="synonym">Dacus dorsalis</name>
    <dbReference type="NCBI Taxonomy" id="27457"/>
    <lineage>
        <taxon>Eukaryota</taxon>
        <taxon>Metazoa</taxon>
        <taxon>Ecdysozoa</taxon>
        <taxon>Arthropoda</taxon>
        <taxon>Hexapoda</taxon>
        <taxon>Insecta</taxon>
        <taxon>Pterygota</taxon>
        <taxon>Neoptera</taxon>
        <taxon>Endopterygota</taxon>
        <taxon>Diptera</taxon>
        <taxon>Brachycera</taxon>
        <taxon>Muscomorpha</taxon>
        <taxon>Tephritoidea</taxon>
        <taxon>Tephritidae</taxon>
        <taxon>Bactrocera</taxon>
        <taxon>Bactrocera</taxon>
    </lineage>
</organism>
<reference evidence="10" key="1">
    <citation type="submission" date="2025-08" db="UniProtKB">
        <authorList>
            <consortium name="RefSeq"/>
        </authorList>
    </citation>
    <scope>IDENTIFICATION</scope>
    <source>
        <tissue evidence="10">Adult</tissue>
    </source>
</reference>
<feature type="coiled-coil region" evidence="6">
    <location>
        <begin position="220"/>
        <end position="260"/>
    </location>
</feature>
<evidence type="ECO:0000256" key="7">
    <source>
        <dbReference type="SAM" id="MobiDB-lite"/>
    </source>
</evidence>
<dbReference type="PANTHER" id="PTHR12801:SF115">
    <property type="entry name" value="FI18136P1-RELATED"/>
    <property type="match status" value="1"/>
</dbReference>
<dbReference type="RefSeq" id="XP_029409124.2">
    <property type="nucleotide sequence ID" value="XM_029553264.2"/>
</dbReference>
<dbReference type="SMART" id="SM00479">
    <property type="entry name" value="EXOIII"/>
    <property type="match status" value="1"/>
</dbReference>
<keyword evidence="9" id="KW-1185">Reference proteome</keyword>
<feature type="coiled-coil region" evidence="6">
    <location>
        <begin position="117"/>
        <end position="145"/>
    </location>
</feature>
<evidence type="ECO:0000313" key="10">
    <source>
        <dbReference type="RefSeq" id="XP_029409124.2"/>
    </source>
</evidence>
<name>A0A8N4L9B0_BACDO</name>
<dbReference type="GO" id="GO:0003676">
    <property type="term" value="F:nucleic acid binding"/>
    <property type="evidence" value="ECO:0007669"/>
    <property type="project" value="InterPro"/>
</dbReference>
<comment type="similarity">
    <text evidence="2">Belongs to the REXO1/REXO3 family.</text>
</comment>
<dbReference type="GO" id="GO:0005634">
    <property type="term" value="C:nucleus"/>
    <property type="evidence" value="ECO:0007669"/>
    <property type="project" value="UniProtKB-SubCell"/>
</dbReference>
<dbReference type="Gene3D" id="3.30.420.10">
    <property type="entry name" value="Ribonuclease H-like superfamily/Ribonuclease H"/>
    <property type="match status" value="1"/>
</dbReference>